<comment type="caution">
    <text evidence="1">The sequence shown here is derived from an EMBL/GenBank/DDBJ whole genome shotgun (WGS) entry which is preliminary data.</text>
</comment>
<dbReference type="Proteomes" id="UP001363010">
    <property type="component" value="Unassembled WGS sequence"/>
</dbReference>
<protein>
    <submittedName>
        <fullName evidence="1">Uncharacterized protein</fullName>
    </submittedName>
</protein>
<dbReference type="EMBL" id="JBBKZV010000039">
    <property type="protein sequence ID" value="MEJ8826681.1"/>
    <property type="molecule type" value="Genomic_DNA"/>
</dbReference>
<accession>A0ABU8W9G8</accession>
<sequence>MGVQLGNGVHRALWRRARARLHESGCQTLYGRSSVDEVGGSFGKSNAGRPGVTLGVENFNHGPASGPAAKMMAAEALVHIDRANRDEYYEHNITSQLMRVCKSVGG</sequence>
<evidence type="ECO:0000313" key="2">
    <source>
        <dbReference type="Proteomes" id="UP001363010"/>
    </source>
</evidence>
<gene>
    <name evidence="1" type="ORF">WKW80_32495</name>
</gene>
<evidence type="ECO:0000313" key="1">
    <source>
        <dbReference type="EMBL" id="MEJ8826681.1"/>
    </source>
</evidence>
<organism evidence="1 2">
    <name type="scientific">Variovorax humicola</name>
    <dbReference type="NCBI Taxonomy" id="1769758"/>
    <lineage>
        <taxon>Bacteria</taxon>
        <taxon>Pseudomonadati</taxon>
        <taxon>Pseudomonadota</taxon>
        <taxon>Betaproteobacteria</taxon>
        <taxon>Burkholderiales</taxon>
        <taxon>Comamonadaceae</taxon>
        <taxon>Variovorax</taxon>
    </lineage>
</organism>
<reference evidence="1 2" key="1">
    <citation type="submission" date="2024-03" db="EMBL/GenBank/DDBJ databases">
        <title>Novel species of the genus Variovorax.</title>
        <authorList>
            <person name="Liu Q."/>
            <person name="Xin Y.-H."/>
        </authorList>
    </citation>
    <scope>NUCLEOTIDE SEQUENCE [LARGE SCALE GENOMIC DNA]</scope>
    <source>
        <strain evidence="1 2">KACC 18501</strain>
    </source>
</reference>
<keyword evidence="2" id="KW-1185">Reference proteome</keyword>
<dbReference type="RefSeq" id="WP_340367718.1">
    <property type="nucleotide sequence ID" value="NZ_JBBKZV010000039.1"/>
</dbReference>
<name>A0ABU8W9G8_9BURK</name>
<proteinExistence type="predicted"/>